<comment type="caution">
    <text evidence="3">The sequence shown here is derived from an EMBL/GenBank/DDBJ whole genome shotgun (WGS) entry which is preliminary data.</text>
</comment>
<dbReference type="EMBL" id="QURH01000238">
    <property type="protein sequence ID" value="RFU41033.1"/>
    <property type="molecule type" value="Genomic_DNA"/>
</dbReference>
<sequence length="95" mass="9596">MRLPRLLRTVLAGRTVRLRLTLLYGALFLVCGTALVGITYLLASRSTPGVYTFRGPDGQTNALASGSSAPGPDGSSRSAAGEGGGSGTSAPSDRA</sequence>
<feature type="region of interest" description="Disordered" evidence="1">
    <location>
        <begin position="61"/>
        <end position="95"/>
    </location>
</feature>
<accession>A0A372JLW4</accession>
<dbReference type="Proteomes" id="UP000261811">
    <property type="component" value="Unassembled WGS sequence"/>
</dbReference>
<feature type="non-terminal residue" evidence="3">
    <location>
        <position position="95"/>
    </location>
</feature>
<evidence type="ECO:0000313" key="3">
    <source>
        <dbReference type="EMBL" id="RFU41033.1"/>
    </source>
</evidence>
<keyword evidence="2" id="KW-1133">Transmembrane helix</keyword>
<reference evidence="3 4" key="1">
    <citation type="submission" date="2018-08" db="EMBL/GenBank/DDBJ databases">
        <title>Actinomadura jelena sp. nov., a novel Actinomycete isolated from soil in Chad.</title>
        <authorList>
            <person name="Shi L."/>
        </authorList>
    </citation>
    <scope>NUCLEOTIDE SEQUENCE [LARGE SCALE GENOMIC DNA]</scope>
    <source>
        <strain evidence="3 4">NEAU-G17</strain>
    </source>
</reference>
<organism evidence="3 4">
    <name type="scientific">Actinomadura logoneensis</name>
    <dbReference type="NCBI Taxonomy" id="2293572"/>
    <lineage>
        <taxon>Bacteria</taxon>
        <taxon>Bacillati</taxon>
        <taxon>Actinomycetota</taxon>
        <taxon>Actinomycetes</taxon>
        <taxon>Streptosporangiales</taxon>
        <taxon>Thermomonosporaceae</taxon>
        <taxon>Actinomadura</taxon>
    </lineage>
</organism>
<evidence type="ECO:0000256" key="2">
    <source>
        <dbReference type="SAM" id="Phobius"/>
    </source>
</evidence>
<feature type="compositionally biased region" description="Low complexity" evidence="1">
    <location>
        <begin position="64"/>
        <end position="80"/>
    </location>
</feature>
<gene>
    <name evidence="3" type="ORF">DZF91_14050</name>
</gene>
<keyword evidence="4" id="KW-1185">Reference proteome</keyword>
<protein>
    <submittedName>
        <fullName evidence="3">Uncharacterized protein</fullName>
    </submittedName>
</protein>
<evidence type="ECO:0000313" key="4">
    <source>
        <dbReference type="Proteomes" id="UP000261811"/>
    </source>
</evidence>
<dbReference type="AlphaFoldDB" id="A0A372JLW4"/>
<keyword evidence="2" id="KW-0812">Transmembrane</keyword>
<name>A0A372JLW4_9ACTN</name>
<proteinExistence type="predicted"/>
<feature type="transmembrane region" description="Helical" evidence="2">
    <location>
        <begin position="21"/>
        <end position="43"/>
    </location>
</feature>
<evidence type="ECO:0000256" key="1">
    <source>
        <dbReference type="SAM" id="MobiDB-lite"/>
    </source>
</evidence>
<keyword evidence="2" id="KW-0472">Membrane</keyword>